<dbReference type="RefSeq" id="WP_186958787.1">
    <property type="nucleotide sequence ID" value="NZ_JACOOI010000005.1"/>
</dbReference>
<protein>
    <recommendedName>
        <fullName evidence="4">Outer membrane protein beta-barrel domain-containing protein</fullName>
    </recommendedName>
</protein>
<evidence type="ECO:0000313" key="2">
    <source>
        <dbReference type="EMBL" id="MBC5642586.1"/>
    </source>
</evidence>
<gene>
    <name evidence="2" type="ORF">H8S77_06760</name>
</gene>
<evidence type="ECO:0000313" key="3">
    <source>
        <dbReference type="Proteomes" id="UP000644010"/>
    </source>
</evidence>
<accession>A0ABR7DYK0</accession>
<reference evidence="2 3" key="1">
    <citation type="submission" date="2020-08" db="EMBL/GenBank/DDBJ databases">
        <title>Genome public.</title>
        <authorList>
            <person name="Liu C."/>
            <person name="Sun Q."/>
        </authorList>
    </citation>
    <scope>NUCLEOTIDE SEQUENCE [LARGE SCALE GENOMIC DNA]</scope>
    <source>
        <strain evidence="2 3">BX2</strain>
    </source>
</reference>
<dbReference type="Proteomes" id="UP000644010">
    <property type="component" value="Unassembled WGS sequence"/>
</dbReference>
<proteinExistence type="predicted"/>
<keyword evidence="3" id="KW-1185">Reference proteome</keyword>
<keyword evidence="1" id="KW-0732">Signal</keyword>
<feature type="chain" id="PRO_5047248726" description="Outer membrane protein beta-barrel domain-containing protein" evidence="1">
    <location>
        <begin position="20"/>
        <end position="540"/>
    </location>
</feature>
<sequence length="540" mass="61613">MRKILFTIINLLAIVTAFAQTGKSDRNSLSIILLDYNDSYSTVINQVFTQVSPDSQYDINKIPTHSIRINEKRTIAGENGYYHAPDRTQNILTFLNKNNIGKEIVCTLFNRNSQTGEMSAEQIYNRGLYNVSDQNILESQATKRGVEGLKDSGFSLISNCHILVLDYANIRYEYKKGNNDNSDFYWYATPAAYLFKIEWDNSKQDQLFNCWIDKNTSPAERNSKMQAFEKLYIPMKFVLRIADDDRSESTGIEKQQRKIDNGEKRKYSNDELKENAFVKMISEAADDLGGRIENKYESFQIQNSIYSIRPVKAKIGKKEGVKVNDRYFVYELVAQNDNSTKLIRKGVVKATTHIAENRQVATGNSPTTEFYQIAGGKLEAGMTLKEKRSCYLNLDLGYRYGELEGIYAGLNTSLYATRATSHHIMLQVTGWDKAVTASIDYGFGLRCNNFEIYPYIGAGLDSFLKDDDESDTDDKAGKNNAWLAQGGLRFHLNIYYPVQLFGGVEYNYPFSEGENYKEKKITKDRDIEGFNLYGGLRICF</sequence>
<evidence type="ECO:0008006" key="4">
    <source>
        <dbReference type="Google" id="ProtNLM"/>
    </source>
</evidence>
<organism evidence="2 3">
    <name type="scientific">Parabacteroides segnis</name>
    <dbReference type="NCBI Taxonomy" id="2763058"/>
    <lineage>
        <taxon>Bacteria</taxon>
        <taxon>Pseudomonadati</taxon>
        <taxon>Bacteroidota</taxon>
        <taxon>Bacteroidia</taxon>
        <taxon>Bacteroidales</taxon>
        <taxon>Tannerellaceae</taxon>
        <taxon>Parabacteroides</taxon>
    </lineage>
</organism>
<comment type="caution">
    <text evidence="2">The sequence shown here is derived from an EMBL/GenBank/DDBJ whole genome shotgun (WGS) entry which is preliminary data.</text>
</comment>
<feature type="signal peptide" evidence="1">
    <location>
        <begin position="1"/>
        <end position="19"/>
    </location>
</feature>
<dbReference type="EMBL" id="JACOOI010000005">
    <property type="protein sequence ID" value="MBC5642586.1"/>
    <property type="molecule type" value="Genomic_DNA"/>
</dbReference>
<name>A0ABR7DYK0_9BACT</name>
<evidence type="ECO:0000256" key="1">
    <source>
        <dbReference type="SAM" id="SignalP"/>
    </source>
</evidence>